<evidence type="ECO:0000313" key="2">
    <source>
        <dbReference type="EMBL" id="CAI4019717.1"/>
    </source>
</evidence>
<dbReference type="Proteomes" id="UP001152797">
    <property type="component" value="Unassembled WGS sequence"/>
</dbReference>
<dbReference type="Gene3D" id="2.30.30.140">
    <property type="match status" value="1"/>
</dbReference>
<evidence type="ECO:0000256" key="1">
    <source>
        <dbReference type="SAM" id="MobiDB-lite"/>
    </source>
</evidence>
<protein>
    <submittedName>
        <fullName evidence="4">tRNA-dihydrouridine(20) synthase [NAD(P)+]</fullName>
    </submittedName>
</protein>
<evidence type="ECO:0000313" key="5">
    <source>
        <dbReference type="Proteomes" id="UP001152797"/>
    </source>
</evidence>
<dbReference type="OrthoDB" id="442498at2759"/>
<accession>A0A9P1M496</accession>
<organism evidence="2">
    <name type="scientific">Cladocopium goreaui</name>
    <dbReference type="NCBI Taxonomy" id="2562237"/>
    <lineage>
        <taxon>Eukaryota</taxon>
        <taxon>Sar</taxon>
        <taxon>Alveolata</taxon>
        <taxon>Dinophyceae</taxon>
        <taxon>Suessiales</taxon>
        <taxon>Symbiodiniaceae</taxon>
        <taxon>Cladocopium</taxon>
    </lineage>
</organism>
<feature type="region of interest" description="Disordered" evidence="1">
    <location>
        <begin position="241"/>
        <end position="291"/>
    </location>
</feature>
<dbReference type="AlphaFoldDB" id="A0A9P1M496"/>
<evidence type="ECO:0000313" key="4">
    <source>
        <dbReference type="EMBL" id="CAL4807029.1"/>
    </source>
</evidence>
<sequence>MSMATVALKALYEVLPRMSPRQSVDVFWLFCFSASHPRKVLREELVMMRHGAEEVDMDVVMVITPYEIRTNVEGVANRLRDLEEEVHALAQRSSSSSEAFSPQAAHTAATSLRSEGINGIACGATAPCAPRRFGPLDVNLKPTDQLRPLLPTWNPPPTRRPEAHELEVSTRLRFLFEERWWAATVREAYETEVRVGFDGWPSRHDQILPRNTDLLYLHESVHPDYVAPPKPQRFQRPTVDAEGKEIPTLRQPRPKVYDPEKERMKRALRPPMPFNPEKERLKRLLRQQVSE</sequence>
<dbReference type="EMBL" id="CAMXCT020006767">
    <property type="protein sequence ID" value="CAL1173092.1"/>
    <property type="molecule type" value="Genomic_DNA"/>
</dbReference>
<keyword evidence="5" id="KW-1185">Reference proteome</keyword>
<gene>
    <name evidence="2" type="ORF">C1SCF055_LOCUS44201</name>
</gene>
<dbReference type="EMBL" id="CAMXCT030006767">
    <property type="protein sequence ID" value="CAL4807029.1"/>
    <property type="molecule type" value="Genomic_DNA"/>
</dbReference>
<name>A0A9P1M496_9DINO</name>
<dbReference type="EMBL" id="CAMXCT010006767">
    <property type="protein sequence ID" value="CAI4019717.1"/>
    <property type="molecule type" value="Genomic_DNA"/>
</dbReference>
<feature type="compositionally biased region" description="Basic and acidic residues" evidence="1">
    <location>
        <begin position="255"/>
        <end position="265"/>
    </location>
</feature>
<proteinExistence type="predicted"/>
<evidence type="ECO:0000313" key="3">
    <source>
        <dbReference type="EMBL" id="CAL1173092.1"/>
    </source>
</evidence>
<reference evidence="2" key="1">
    <citation type="submission" date="2022-10" db="EMBL/GenBank/DDBJ databases">
        <authorList>
            <person name="Chen Y."/>
            <person name="Dougan E. K."/>
            <person name="Chan C."/>
            <person name="Rhodes N."/>
            <person name="Thang M."/>
        </authorList>
    </citation>
    <scope>NUCLEOTIDE SEQUENCE</scope>
</reference>
<reference evidence="3" key="2">
    <citation type="submission" date="2024-04" db="EMBL/GenBank/DDBJ databases">
        <authorList>
            <person name="Chen Y."/>
            <person name="Shah S."/>
            <person name="Dougan E. K."/>
            <person name="Thang M."/>
            <person name="Chan C."/>
        </authorList>
    </citation>
    <scope>NUCLEOTIDE SEQUENCE [LARGE SCALE GENOMIC DNA]</scope>
</reference>
<comment type="caution">
    <text evidence="2">The sequence shown here is derived from an EMBL/GenBank/DDBJ whole genome shotgun (WGS) entry which is preliminary data.</text>
</comment>